<evidence type="ECO:0000313" key="2">
    <source>
        <dbReference type="EMBL" id="ABO96257.1"/>
    </source>
</evidence>
<reference evidence="2 3" key="1">
    <citation type="journal article" date="2007" name="Proc. Natl. Acad. Sci. U.S.A.">
        <title>The tiny eukaryote Ostreococcus provides genomic insights into the paradox of plankton speciation.</title>
        <authorList>
            <person name="Palenik B."/>
            <person name="Grimwood J."/>
            <person name="Aerts A."/>
            <person name="Rouze P."/>
            <person name="Salamov A."/>
            <person name="Putnam N."/>
            <person name="Dupont C."/>
            <person name="Jorgensen R."/>
            <person name="Derelle E."/>
            <person name="Rombauts S."/>
            <person name="Zhou K."/>
            <person name="Otillar R."/>
            <person name="Merchant S.S."/>
            <person name="Podell S."/>
            <person name="Gaasterland T."/>
            <person name="Napoli C."/>
            <person name="Gendler K."/>
            <person name="Manuell A."/>
            <person name="Tai V."/>
            <person name="Vallon O."/>
            <person name="Piganeau G."/>
            <person name="Jancek S."/>
            <person name="Heijde M."/>
            <person name="Jabbari K."/>
            <person name="Bowler C."/>
            <person name="Lohr M."/>
            <person name="Robbens S."/>
            <person name="Werner G."/>
            <person name="Dubchak I."/>
            <person name="Pazour G.J."/>
            <person name="Ren Q."/>
            <person name="Paulsen I."/>
            <person name="Delwiche C."/>
            <person name="Schmutz J."/>
            <person name="Rokhsar D."/>
            <person name="Van de Peer Y."/>
            <person name="Moreau H."/>
            <person name="Grigoriev I.V."/>
        </authorList>
    </citation>
    <scope>NUCLEOTIDE SEQUENCE [LARGE SCALE GENOMIC DNA]</scope>
    <source>
        <strain evidence="2 3">CCE9901</strain>
    </source>
</reference>
<gene>
    <name evidence="2" type="ORF">OSTLU_92731</name>
</gene>
<dbReference type="Proteomes" id="UP000001568">
    <property type="component" value="Chromosome 5"/>
</dbReference>
<keyword evidence="3" id="KW-1185">Reference proteome</keyword>
<organism evidence="2 3">
    <name type="scientific">Ostreococcus lucimarinus (strain CCE9901)</name>
    <dbReference type="NCBI Taxonomy" id="436017"/>
    <lineage>
        <taxon>Eukaryota</taxon>
        <taxon>Viridiplantae</taxon>
        <taxon>Chlorophyta</taxon>
        <taxon>Mamiellophyceae</taxon>
        <taxon>Mamiellales</taxon>
        <taxon>Bathycoccaceae</taxon>
        <taxon>Ostreococcus</taxon>
    </lineage>
</organism>
<dbReference type="OrthoDB" id="10445072at2759"/>
<dbReference type="EMBL" id="CP000585">
    <property type="protein sequence ID" value="ABO96257.1"/>
    <property type="molecule type" value="Genomic_DNA"/>
</dbReference>
<feature type="region of interest" description="Disordered" evidence="1">
    <location>
        <begin position="1"/>
        <end position="27"/>
    </location>
</feature>
<dbReference type="GeneID" id="5001703"/>
<proteinExistence type="predicted"/>
<accession>A4RXA4</accession>
<evidence type="ECO:0000313" key="3">
    <source>
        <dbReference type="Proteomes" id="UP000001568"/>
    </source>
</evidence>
<evidence type="ECO:0000256" key="1">
    <source>
        <dbReference type="SAM" id="MobiDB-lite"/>
    </source>
</evidence>
<sequence length="172" mass="18448">MTDAKSTTRTRAPDALDMRKGVEERDPTYAEATARARALGRTTARDFRGFHRCRGGTGDECGGACRAVCRACPICAYNVSCGDGCTDAIWCWCGVPVPALSCVTAFALDEDDGSGAFVARDKQRQKSCAFVPLDRETGRYAVYVAHCRGCGTEFRDDSEPACVAEVWPLAGG</sequence>
<dbReference type="Gramene" id="ABO96257">
    <property type="protein sequence ID" value="ABO96257"/>
    <property type="gene ID" value="OSTLU_92731"/>
</dbReference>
<name>A4RXA4_OSTLU</name>
<dbReference type="HOGENOM" id="CLU_1557821_0_0_1"/>
<dbReference type="KEGG" id="olu:OSTLU_92731"/>
<dbReference type="AlphaFoldDB" id="A4RXA4"/>
<dbReference type="OMA" id="CERESNG"/>
<feature type="compositionally biased region" description="Basic and acidic residues" evidence="1">
    <location>
        <begin position="11"/>
        <end position="27"/>
    </location>
</feature>
<dbReference type="RefSeq" id="XP_001417964.1">
    <property type="nucleotide sequence ID" value="XM_001417927.1"/>
</dbReference>
<feature type="compositionally biased region" description="Polar residues" evidence="1">
    <location>
        <begin position="1"/>
        <end position="10"/>
    </location>
</feature>
<protein>
    <submittedName>
        <fullName evidence="2">Uncharacterized protein</fullName>
    </submittedName>
</protein>